<gene>
    <name evidence="1" type="ORF">GCM10022262_41060</name>
</gene>
<name>A0ABP6URE0_9MICO</name>
<evidence type="ECO:0000313" key="2">
    <source>
        <dbReference type="Proteomes" id="UP001499841"/>
    </source>
</evidence>
<proteinExistence type="predicted"/>
<organism evidence="1 2">
    <name type="scientific">Georgenia daeguensis</name>
    <dbReference type="NCBI Taxonomy" id="908355"/>
    <lineage>
        <taxon>Bacteria</taxon>
        <taxon>Bacillati</taxon>
        <taxon>Actinomycetota</taxon>
        <taxon>Actinomycetes</taxon>
        <taxon>Micrococcales</taxon>
        <taxon>Bogoriellaceae</taxon>
        <taxon>Georgenia</taxon>
    </lineage>
</organism>
<dbReference type="EMBL" id="BAABBA010000040">
    <property type="protein sequence ID" value="GAA3512890.1"/>
    <property type="molecule type" value="Genomic_DNA"/>
</dbReference>
<reference evidence="2" key="1">
    <citation type="journal article" date="2019" name="Int. J. Syst. Evol. Microbiol.">
        <title>The Global Catalogue of Microorganisms (GCM) 10K type strain sequencing project: providing services to taxonomists for standard genome sequencing and annotation.</title>
        <authorList>
            <consortium name="The Broad Institute Genomics Platform"/>
            <consortium name="The Broad Institute Genome Sequencing Center for Infectious Disease"/>
            <person name="Wu L."/>
            <person name="Ma J."/>
        </authorList>
    </citation>
    <scope>NUCLEOTIDE SEQUENCE [LARGE SCALE GENOMIC DNA]</scope>
    <source>
        <strain evidence="2">JCM 17459</strain>
    </source>
</reference>
<comment type="caution">
    <text evidence="1">The sequence shown here is derived from an EMBL/GenBank/DDBJ whole genome shotgun (WGS) entry which is preliminary data.</text>
</comment>
<accession>A0ABP6URE0</accession>
<keyword evidence="2" id="KW-1185">Reference proteome</keyword>
<dbReference type="Proteomes" id="UP001499841">
    <property type="component" value="Unassembled WGS sequence"/>
</dbReference>
<protein>
    <submittedName>
        <fullName evidence="1">Uncharacterized protein</fullName>
    </submittedName>
</protein>
<evidence type="ECO:0000313" key="1">
    <source>
        <dbReference type="EMBL" id="GAA3512890.1"/>
    </source>
</evidence>
<sequence>MQSAQLAAARRLLKRRADHGGELDVADGIDAGMAFWIIEGLQPPLPPAGPVDHIPVPSLDEVRTALKAAAEASASVEEATAIAHAALELAGEGLTPDGGEGR</sequence>